<evidence type="ECO:0000313" key="2">
    <source>
        <dbReference type="EMBL" id="ADH90230.1"/>
    </source>
</evidence>
<proteinExistence type="predicted"/>
<dbReference type="STRING" id="639283.Snov_2952"/>
<reference evidence="2 3" key="1">
    <citation type="journal article" date="2012" name="Stand. Genomic Sci.">
        <title>Complete genome sequence of the facultatively chemolithoautotrophic and methylotrophic alpha Proteobacterium Starkeya novella type strain (ATCC 8093(T)).</title>
        <authorList>
            <person name="Kappler U."/>
            <person name="Davenport K."/>
            <person name="Beatson S."/>
            <person name="Lucas S."/>
            <person name="Lapidus A."/>
            <person name="Copeland A."/>
            <person name="Berry K.W."/>
            <person name="Glavina Del Rio T."/>
            <person name="Hammon N."/>
            <person name="Dalin E."/>
            <person name="Tice H."/>
            <person name="Pitluck S."/>
            <person name="Richardson P."/>
            <person name="Bruce D."/>
            <person name="Goodwin L.A."/>
            <person name="Han C."/>
            <person name="Tapia R."/>
            <person name="Detter J.C."/>
            <person name="Chang Y.J."/>
            <person name="Jeffries C.D."/>
            <person name="Land M."/>
            <person name="Hauser L."/>
            <person name="Kyrpides N.C."/>
            <person name="Goker M."/>
            <person name="Ivanova N."/>
            <person name="Klenk H.P."/>
            <person name="Woyke T."/>
        </authorList>
    </citation>
    <scope>NUCLEOTIDE SEQUENCE [LARGE SCALE GENOMIC DNA]</scope>
    <source>
        <strain evidence="3">ATCC 8093 / DSM 506 / JCM 20403 / CCM 1077 / IAM 12100 / NBRC 12443 / NCIMB 10456</strain>
    </source>
</reference>
<protein>
    <recommendedName>
        <fullName evidence="4">Lipoprotein</fullName>
    </recommendedName>
</protein>
<name>D7A6N2_ANCN5</name>
<evidence type="ECO:0000313" key="3">
    <source>
        <dbReference type="Proteomes" id="UP000006633"/>
    </source>
</evidence>
<dbReference type="RefSeq" id="WP_013167733.1">
    <property type="nucleotide sequence ID" value="NC_014217.1"/>
</dbReference>
<evidence type="ECO:0008006" key="4">
    <source>
        <dbReference type="Google" id="ProtNLM"/>
    </source>
</evidence>
<keyword evidence="3" id="KW-1185">Reference proteome</keyword>
<accession>D7A6N2</accession>
<dbReference type="Proteomes" id="UP000006633">
    <property type="component" value="Chromosome"/>
</dbReference>
<dbReference type="KEGG" id="sno:Snov_2952"/>
<keyword evidence="1" id="KW-0732">Signal</keyword>
<feature type="signal peptide" evidence="1">
    <location>
        <begin position="1"/>
        <end position="19"/>
    </location>
</feature>
<dbReference type="AlphaFoldDB" id="D7A6N2"/>
<feature type="chain" id="PRO_5003092531" description="Lipoprotein" evidence="1">
    <location>
        <begin position="20"/>
        <end position="180"/>
    </location>
</feature>
<dbReference type="HOGENOM" id="CLU_1495325_0_0_5"/>
<gene>
    <name evidence="2" type="ordered locus">Snov_2952</name>
</gene>
<sequence>MKWAAISAAALLCVGCAKSADKIAAAYVSPLSYEQYSCQQIGMEAERISARVMQVTGAQNQKATNDAVATTVGIVIFWPALFFIGGDDATSYELARLKGEMEAVEKVSIAKNCGIEFRRFHGLIPSLSREIRLDPLLCYSNNAKKGTPPRQRVALKYCYAVQNKSEIPLWKIPELLKLHK</sequence>
<evidence type="ECO:0000256" key="1">
    <source>
        <dbReference type="SAM" id="SignalP"/>
    </source>
</evidence>
<dbReference type="eggNOG" id="ENOG5032UZW">
    <property type="taxonomic scope" value="Bacteria"/>
</dbReference>
<dbReference type="EMBL" id="CP002026">
    <property type="protein sequence ID" value="ADH90230.1"/>
    <property type="molecule type" value="Genomic_DNA"/>
</dbReference>
<organism evidence="2 3">
    <name type="scientific">Ancylobacter novellus (strain ATCC 8093 / DSM 506 / JCM 20403 / CCM 1077 / IAM 12100 / NBRC 12443 / NCIMB 10456)</name>
    <name type="common">Starkeya novella</name>
    <dbReference type="NCBI Taxonomy" id="639283"/>
    <lineage>
        <taxon>Bacteria</taxon>
        <taxon>Pseudomonadati</taxon>
        <taxon>Pseudomonadota</taxon>
        <taxon>Alphaproteobacteria</taxon>
        <taxon>Hyphomicrobiales</taxon>
        <taxon>Xanthobacteraceae</taxon>
        <taxon>Ancylobacter</taxon>
    </lineage>
</organism>